<evidence type="ECO:0000313" key="4">
    <source>
        <dbReference type="Proteomes" id="UP000030437"/>
    </source>
</evidence>
<dbReference type="InterPro" id="IPR001270">
    <property type="entry name" value="ClpA/B"/>
</dbReference>
<dbReference type="Proteomes" id="UP000030437">
    <property type="component" value="Unassembled WGS sequence"/>
</dbReference>
<gene>
    <name evidence="3" type="ORF">CD32_22975</name>
</gene>
<comment type="caution">
    <text evidence="3">The sequence shown here is derived from an EMBL/GenBank/DDBJ whole genome shotgun (WGS) entry which is preliminary data.</text>
</comment>
<dbReference type="PRINTS" id="PR00300">
    <property type="entry name" value="CLPPROTEASEA"/>
</dbReference>
<dbReference type="InterPro" id="IPR050513">
    <property type="entry name" value="RavA_ATPases"/>
</dbReference>
<dbReference type="STRING" id="1220589.CD32_22975"/>
<dbReference type="Gene3D" id="3.40.50.300">
    <property type="entry name" value="P-loop containing nucleotide triphosphate hydrolases"/>
    <property type="match status" value="1"/>
</dbReference>
<dbReference type="GO" id="GO:0005524">
    <property type="term" value="F:ATP binding"/>
    <property type="evidence" value="ECO:0007669"/>
    <property type="project" value="InterPro"/>
</dbReference>
<dbReference type="eggNOG" id="COG0714">
    <property type="taxonomic scope" value="Bacteria"/>
</dbReference>
<name>A0A0A3IBN5_9BACI</name>
<dbReference type="EMBL" id="JPVP01000060">
    <property type="protein sequence ID" value="KGR82149.1"/>
    <property type="molecule type" value="Genomic_DNA"/>
</dbReference>
<accession>A0A0A3IBN5</accession>
<dbReference type="InterPro" id="IPR041538">
    <property type="entry name" value="RavA-like_AAA_lid"/>
</dbReference>
<dbReference type="InterPro" id="IPR045427">
    <property type="entry name" value="MoxR"/>
</dbReference>
<protein>
    <submittedName>
        <fullName evidence="3">ATPase</fullName>
    </submittedName>
</protein>
<evidence type="ECO:0000259" key="1">
    <source>
        <dbReference type="Pfam" id="PF17868"/>
    </source>
</evidence>
<dbReference type="OrthoDB" id="1814213at2"/>
<dbReference type="PANTHER" id="PTHR32204:SF0">
    <property type="entry name" value="ATPASE RAVA"/>
    <property type="match status" value="1"/>
</dbReference>
<dbReference type="RefSeq" id="WP_036159758.1">
    <property type="nucleotide sequence ID" value="NZ_BCVX01000001.1"/>
</dbReference>
<evidence type="ECO:0000259" key="2">
    <source>
        <dbReference type="Pfam" id="PF20030"/>
    </source>
</evidence>
<dbReference type="InterPro" id="IPR027417">
    <property type="entry name" value="P-loop_NTPase"/>
</dbReference>
<organism evidence="3 4">
    <name type="scientific">Lysinibacillus odysseyi 34hs-1 = NBRC 100172</name>
    <dbReference type="NCBI Taxonomy" id="1220589"/>
    <lineage>
        <taxon>Bacteria</taxon>
        <taxon>Bacillati</taxon>
        <taxon>Bacillota</taxon>
        <taxon>Bacilli</taxon>
        <taxon>Bacillales</taxon>
        <taxon>Bacillaceae</taxon>
        <taxon>Lysinibacillus</taxon>
    </lineage>
</organism>
<dbReference type="PANTHER" id="PTHR32204">
    <property type="entry name" value="ATPASE RAVA"/>
    <property type="match status" value="1"/>
</dbReference>
<dbReference type="Pfam" id="PF20030">
    <property type="entry name" value="bpMoxR"/>
    <property type="match status" value="1"/>
</dbReference>
<dbReference type="SUPFAM" id="SSF52540">
    <property type="entry name" value="P-loop containing nucleoside triphosphate hydrolases"/>
    <property type="match status" value="1"/>
</dbReference>
<keyword evidence="4" id="KW-1185">Reference proteome</keyword>
<feature type="domain" description="ATPase RavA-like AAA lid" evidence="1">
    <location>
        <begin position="213"/>
        <end position="281"/>
    </location>
</feature>
<feature type="domain" description="MoxR" evidence="2">
    <location>
        <begin position="2"/>
        <end position="176"/>
    </location>
</feature>
<dbReference type="CDD" id="cd00009">
    <property type="entry name" value="AAA"/>
    <property type="match status" value="1"/>
</dbReference>
<proteinExistence type="predicted"/>
<dbReference type="AlphaFoldDB" id="A0A0A3IBN5"/>
<dbReference type="Pfam" id="PF17868">
    <property type="entry name" value="AAA_lid_8"/>
    <property type="match status" value="1"/>
</dbReference>
<reference evidence="3 4" key="1">
    <citation type="submission" date="2014-02" db="EMBL/GenBank/DDBJ databases">
        <title>Draft genome sequence of Lysinibacillus odysseyi NBRC 100172.</title>
        <authorList>
            <person name="Zhang F."/>
            <person name="Wang G."/>
            <person name="Zhang L."/>
        </authorList>
    </citation>
    <scope>NUCLEOTIDE SEQUENCE [LARGE SCALE GENOMIC DNA]</scope>
    <source>
        <strain evidence="3 4">NBRC 100172</strain>
    </source>
</reference>
<sequence length="370" mass="42745">MRLQKIKQALNSKFYDRETEIEALMTALLSRQHILFIGPAGTGKSALSSMLGEIVEGTYYFQHLLTPFSTPEELFGVLSLKDLEQGIYKRNTEGMLPEAHFSFIDEIFKANSAILNSLLTLINERVYYNNGIPIPTPLMTLVGSSNEYIEEGEGLEALFDRFLLRYEVEYIRQEDVFISMLKDDKEVIVPKLTLSELLQHQERVKSVQIPDIIFKTLAKIRSKLRDEGIRPSDRRFKQTLSLLRAKAYLDGRFEVNRTDLAILEHALWESIDQKEKTKEILYEIVHDTVETFINRVVPEFEVIVLHAQSTLSNRTPGARARLSELLMQGKTLFMEVQEMNKQMPNRQELVSLKNEMHQRLLKMTSEVIGF</sequence>
<evidence type="ECO:0000313" key="3">
    <source>
        <dbReference type="EMBL" id="KGR82149.1"/>
    </source>
</evidence>